<dbReference type="Ensembl" id="ENSACCT00020017849.1">
    <property type="protein sequence ID" value="ENSACCP00020017105.1"/>
    <property type="gene ID" value="ENSACCG00020011729.1"/>
</dbReference>
<reference evidence="2" key="1">
    <citation type="submission" date="2025-08" db="UniProtKB">
        <authorList>
            <consortium name="Ensembl"/>
        </authorList>
    </citation>
    <scope>IDENTIFICATION</scope>
</reference>
<dbReference type="Pfam" id="PF15776">
    <property type="entry name" value="PRR22"/>
    <property type="match status" value="1"/>
</dbReference>
<dbReference type="AlphaFoldDB" id="A0A663EXI9"/>
<feature type="region of interest" description="Disordered" evidence="1">
    <location>
        <begin position="231"/>
        <end position="258"/>
    </location>
</feature>
<feature type="region of interest" description="Disordered" evidence="1">
    <location>
        <begin position="160"/>
        <end position="200"/>
    </location>
</feature>
<feature type="compositionally biased region" description="Polar residues" evidence="1">
    <location>
        <begin position="232"/>
        <end position="241"/>
    </location>
</feature>
<dbReference type="GeneTree" id="ENSGT00960000189545"/>
<protein>
    <submittedName>
        <fullName evidence="2">Uncharacterized protein</fullName>
    </submittedName>
</protein>
<accession>A0A663EXI9</accession>
<sequence length="381" mass="38555">RGGRLGGCPWRAPPAQAPCGCLFDPRVYHIQWTVTNLPPPASATLGQGAASLPGAALWGPWGCGAPLAWAAPGTPQGQPQYLAPYEYQARAVAPAPTGLPMPSDSLGAPWTRWGPARVVPAAAPCLATLGTPVEGWPQPPTALPTSIPGYEDIEGQSEKINTSGTATPAGAPLGSDIPPGSDVPSGSDVPPSPCAAPHTQALGDIAGDLAVPDAVLLEEALRLLGCSLDTGGASQDGPSSSPVVPGDTGGTGAATPDWDFSPSSLPEELLTLDSCIPELTGQAMVGGDGNGNGSDCPVPFPRGSSPLVGKPGQTGPCRTHGHGPTQKAARSPWDKDRPWGPRGTRTHTTTRPFKASRQSHPSSAPTALSPAAQLCLTDTAK</sequence>
<dbReference type="Proteomes" id="UP000472275">
    <property type="component" value="Chromosome 12"/>
</dbReference>
<evidence type="ECO:0000256" key="1">
    <source>
        <dbReference type="SAM" id="MobiDB-lite"/>
    </source>
</evidence>
<feature type="region of interest" description="Disordered" evidence="1">
    <location>
        <begin position="286"/>
        <end position="381"/>
    </location>
</feature>
<dbReference type="InterPro" id="IPR031535">
    <property type="entry name" value="PRR22"/>
</dbReference>
<proteinExistence type="predicted"/>
<name>A0A663EXI9_AQUCH</name>
<feature type="compositionally biased region" description="Low complexity" evidence="1">
    <location>
        <begin position="359"/>
        <end position="372"/>
    </location>
</feature>
<evidence type="ECO:0000313" key="3">
    <source>
        <dbReference type="Proteomes" id="UP000472275"/>
    </source>
</evidence>
<dbReference type="InParanoid" id="A0A663EXI9"/>
<feature type="compositionally biased region" description="Low complexity" evidence="1">
    <location>
        <begin position="174"/>
        <end position="189"/>
    </location>
</feature>
<evidence type="ECO:0000313" key="2">
    <source>
        <dbReference type="Ensembl" id="ENSACCP00020017105.1"/>
    </source>
</evidence>
<reference evidence="2" key="2">
    <citation type="submission" date="2025-09" db="UniProtKB">
        <authorList>
            <consortium name="Ensembl"/>
        </authorList>
    </citation>
    <scope>IDENTIFICATION</scope>
</reference>
<feature type="compositionally biased region" description="Low complexity" evidence="1">
    <location>
        <begin position="340"/>
        <end position="352"/>
    </location>
</feature>
<keyword evidence="3" id="KW-1185">Reference proteome</keyword>
<organism evidence="2 3">
    <name type="scientific">Aquila chrysaetos chrysaetos</name>
    <dbReference type="NCBI Taxonomy" id="223781"/>
    <lineage>
        <taxon>Eukaryota</taxon>
        <taxon>Metazoa</taxon>
        <taxon>Chordata</taxon>
        <taxon>Craniata</taxon>
        <taxon>Vertebrata</taxon>
        <taxon>Euteleostomi</taxon>
        <taxon>Archelosauria</taxon>
        <taxon>Archosauria</taxon>
        <taxon>Dinosauria</taxon>
        <taxon>Saurischia</taxon>
        <taxon>Theropoda</taxon>
        <taxon>Coelurosauria</taxon>
        <taxon>Aves</taxon>
        <taxon>Neognathae</taxon>
        <taxon>Neoaves</taxon>
        <taxon>Telluraves</taxon>
        <taxon>Accipitrimorphae</taxon>
        <taxon>Accipitriformes</taxon>
        <taxon>Accipitridae</taxon>
        <taxon>Accipitrinae</taxon>
        <taxon>Aquila</taxon>
    </lineage>
</organism>